<dbReference type="AlphaFoldDB" id="A0A0G4ENE2"/>
<keyword evidence="1" id="KW-0812">Transmembrane</keyword>
<dbReference type="Proteomes" id="UP000041254">
    <property type="component" value="Unassembled WGS sequence"/>
</dbReference>
<evidence type="ECO:0000256" key="1">
    <source>
        <dbReference type="SAM" id="Phobius"/>
    </source>
</evidence>
<dbReference type="EMBL" id="CDMY01000279">
    <property type="protein sequence ID" value="CEL99357.1"/>
    <property type="molecule type" value="Genomic_DNA"/>
</dbReference>
<feature type="transmembrane region" description="Helical" evidence="1">
    <location>
        <begin position="273"/>
        <end position="298"/>
    </location>
</feature>
<accession>A0A0G4ENE2</accession>
<keyword evidence="3" id="KW-1185">Reference proteome</keyword>
<keyword evidence="1" id="KW-0472">Membrane</keyword>
<dbReference type="PhylomeDB" id="A0A0G4ENE2"/>
<feature type="transmembrane region" description="Helical" evidence="1">
    <location>
        <begin position="239"/>
        <end position="261"/>
    </location>
</feature>
<name>A0A0G4ENE2_VITBC</name>
<dbReference type="VEuPathDB" id="CryptoDB:Vbra_2978"/>
<keyword evidence="1" id="KW-1133">Transmembrane helix</keyword>
<protein>
    <submittedName>
        <fullName evidence="2">Uncharacterized protein</fullName>
    </submittedName>
</protein>
<evidence type="ECO:0000313" key="2">
    <source>
        <dbReference type="EMBL" id="CEL99357.1"/>
    </source>
</evidence>
<organism evidence="2 3">
    <name type="scientific">Vitrella brassicaformis (strain CCMP3155)</name>
    <dbReference type="NCBI Taxonomy" id="1169540"/>
    <lineage>
        <taxon>Eukaryota</taxon>
        <taxon>Sar</taxon>
        <taxon>Alveolata</taxon>
        <taxon>Colpodellida</taxon>
        <taxon>Vitrellaceae</taxon>
        <taxon>Vitrella</taxon>
    </lineage>
</organism>
<gene>
    <name evidence="2" type="ORF">Vbra_2978</name>
</gene>
<sequence>MMICLLRWWTSRFSYRRVADHRQLLSTSTEEDDSTTQLSVVIGGAGADQGLPADVFARVVIPLLPVDDAVRLRAVGKAYGAQMIDEAFLLRRISSCLAQQQLTGLIDVERDRGVDPSAPSLPPSLSRFGYLARCAYVIERAAEWRYMATFIRVASACGVAGHLPLVLSAESVAAHIPDKETFHRLPAAMAVYKTLGDLLGSGADNGSQQLQLTDGGRGEIDVFVVPTNMLLRVVHLASYFIYLLALGWAVVHGVQFLAYVLTGVLDHLEKLDITFRVVCQTGIVILSIFLGGLIGVLIRRVTKAIWVWVHARKRLVQHYDVGERTLRIIGRDEMFCFCPFLWRCSSTHGDPPIQAWVHIFPTFSSFALHTLLGAPSSSLRFVLKATVSGRHAGYRRLRTDNLSIGRRDVVVIDWRWDFKFWEAIRMVVLLVGGGSVAASVLLSDGGRIMVGTTEVAVADGSVDEEFPATTAAVRELLRPYGLGDLTFRPWYW</sequence>
<proteinExistence type="predicted"/>
<reference evidence="2 3" key="1">
    <citation type="submission" date="2014-11" db="EMBL/GenBank/DDBJ databases">
        <authorList>
            <person name="Zhu J."/>
            <person name="Qi W."/>
            <person name="Song R."/>
        </authorList>
    </citation>
    <scope>NUCLEOTIDE SEQUENCE [LARGE SCALE GENOMIC DNA]</scope>
</reference>
<dbReference type="InParanoid" id="A0A0G4ENE2"/>
<evidence type="ECO:0000313" key="3">
    <source>
        <dbReference type="Proteomes" id="UP000041254"/>
    </source>
</evidence>